<name>A0A367YG57_9ASCO</name>
<dbReference type="PRINTS" id="PR00080">
    <property type="entry name" value="SDRFAMILY"/>
</dbReference>
<keyword evidence="2" id="KW-0521">NADP</keyword>
<dbReference type="OrthoDB" id="294295at2759"/>
<dbReference type="EMBL" id="QLNQ01000021">
    <property type="protein sequence ID" value="RCK64844.1"/>
    <property type="molecule type" value="Genomic_DNA"/>
</dbReference>
<dbReference type="SUPFAM" id="SSF51735">
    <property type="entry name" value="NAD(P)-binding Rossmann-fold domains"/>
    <property type="match status" value="1"/>
</dbReference>
<comment type="caution">
    <text evidence="4">The sequence shown here is derived from an EMBL/GenBank/DDBJ whole genome shotgun (WGS) entry which is preliminary data.</text>
</comment>
<dbReference type="PROSITE" id="PS00061">
    <property type="entry name" value="ADH_SHORT"/>
    <property type="match status" value="1"/>
</dbReference>
<dbReference type="FunFam" id="3.40.50.720:FF:000084">
    <property type="entry name" value="Short-chain dehydrogenase reductase"/>
    <property type="match status" value="1"/>
</dbReference>
<dbReference type="InterPro" id="IPR002347">
    <property type="entry name" value="SDR_fam"/>
</dbReference>
<evidence type="ECO:0000313" key="4">
    <source>
        <dbReference type="EMBL" id="RCK64844.1"/>
    </source>
</evidence>
<accession>A0A367YG57</accession>
<evidence type="ECO:0000256" key="1">
    <source>
        <dbReference type="ARBA" id="ARBA00006484"/>
    </source>
</evidence>
<evidence type="ECO:0000256" key="3">
    <source>
        <dbReference type="ARBA" id="ARBA00023002"/>
    </source>
</evidence>
<dbReference type="InterPro" id="IPR020904">
    <property type="entry name" value="Sc_DH/Rdtase_CS"/>
</dbReference>
<dbReference type="Gene3D" id="3.40.50.720">
    <property type="entry name" value="NAD(P)-binding Rossmann-like Domain"/>
    <property type="match status" value="1"/>
</dbReference>
<keyword evidence="3" id="KW-0560">Oxidoreductase</keyword>
<evidence type="ECO:0000313" key="5">
    <source>
        <dbReference type="Proteomes" id="UP000253472"/>
    </source>
</evidence>
<dbReference type="Proteomes" id="UP000253472">
    <property type="component" value="Unassembled WGS sequence"/>
</dbReference>
<dbReference type="STRING" id="5486.A0A367YG57"/>
<dbReference type="PRINTS" id="PR00081">
    <property type="entry name" value="GDHRDH"/>
</dbReference>
<dbReference type="GO" id="GO:0016616">
    <property type="term" value="F:oxidoreductase activity, acting on the CH-OH group of donors, NAD or NADP as acceptor"/>
    <property type="evidence" value="ECO:0007669"/>
    <property type="project" value="TreeGrafter"/>
</dbReference>
<dbReference type="PANTHER" id="PTHR42760">
    <property type="entry name" value="SHORT-CHAIN DEHYDROGENASES/REDUCTASES FAMILY MEMBER"/>
    <property type="match status" value="1"/>
</dbReference>
<dbReference type="PANTHER" id="PTHR42760:SF5">
    <property type="entry name" value="2-DEHYDRO-3-DEOXY-D-GLUCONATE 5-DEHYDROGENASE"/>
    <property type="match status" value="1"/>
</dbReference>
<keyword evidence="5" id="KW-1185">Reference proteome</keyword>
<organism evidence="4 5">
    <name type="scientific">Candida viswanathii</name>
    <dbReference type="NCBI Taxonomy" id="5486"/>
    <lineage>
        <taxon>Eukaryota</taxon>
        <taxon>Fungi</taxon>
        <taxon>Dikarya</taxon>
        <taxon>Ascomycota</taxon>
        <taxon>Saccharomycotina</taxon>
        <taxon>Pichiomycetes</taxon>
        <taxon>Debaryomycetaceae</taxon>
        <taxon>Candida/Lodderomyces clade</taxon>
        <taxon>Candida</taxon>
    </lineage>
</organism>
<dbReference type="AlphaFoldDB" id="A0A367YG57"/>
<evidence type="ECO:0000256" key="2">
    <source>
        <dbReference type="ARBA" id="ARBA00022857"/>
    </source>
</evidence>
<sequence>MSQLFSLKGQVAILTGGTNGIGLGYAKGLASAELDQLILTYRSVSTFEKAKAVILDVNPNVQIDGVQVDFVKEDEDDIVSKIVGEAYRVSKTGKVDILVNNAGITERYLFEEFPQEKFNDIIKVDLNIPVKLTKAVGTRMLESNTKGKIVFTASLMSFQGGMSCTPYAISKGAIKQFTQAVSNEWSSRGIRVNSIAPGYIATNMTDTMNDEAKQLVDKRIPMKRWGNPDDFMGPIVFLTSDASKYVTGETLLVDGGWMAR</sequence>
<dbReference type="InterPro" id="IPR036291">
    <property type="entry name" value="NAD(P)-bd_dom_sf"/>
</dbReference>
<comment type="similarity">
    <text evidence="1">Belongs to the short-chain dehydrogenases/reductases (SDR) family.</text>
</comment>
<gene>
    <name evidence="4" type="primary">kduD</name>
    <name evidence="4" type="ORF">Cantr_00808</name>
</gene>
<dbReference type="Pfam" id="PF13561">
    <property type="entry name" value="adh_short_C2"/>
    <property type="match status" value="1"/>
</dbReference>
<reference evidence="4 5" key="1">
    <citation type="submission" date="2018-06" db="EMBL/GenBank/DDBJ databases">
        <title>Whole genome sequencing of Candida tropicalis (genome annotated by CSBL at Korea University).</title>
        <authorList>
            <person name="Ahn J."/>
        </authorList>
    </citation>
    <scope>NUCLEOTIDE SEQUENCE [LARGE SCALE GENOMIC DNA]</scope>
    <source>
        <strain evidence="4 5">ATCC 20962</strain>
    </source>
</reference>
<protein>
    <submittedName>
        <fullName evidence="4">2-dehydro-3-deoxy-D-gluconate 5-dehydrogenase</fullName>
    </submittedName>
</protein>
<proteinExistence type="inferred from homology"/>